<dbReference type="OrthoDB" id="9812273at2"/>
<keyword evidence="2 14" id="KW-0444">Lipid biosynthesis</keyword>
<evidence type="ECO:0000256" key="7">
    <source>
        <dbReference type="ARBA" id="ARBA00023098"/>
    </source>
</evidence>
<dbReference type="Proteomes" id="UP000062260">
    <property type="component" value="Chromosome"/>
</dbReference>
<evidence type="ECO:0000256" key="3">
    <source>
        <dbReference type="ARBA" id="ARBA00022741"/>
    </source>
</evidence>
<comment type="function">
    <text evidence="14">Catalyzes the reduction of the glycolytic intermediate dihydroxyacetone phosphate (DHAP) to sn-glycerol 3-phosphate (G3P), the key precursor for phospholipid synthesis.</text>
</comment>
<comment type="pathway">
    <text evidence="14">Membrane lipid metabolism; glycerophospholipid metabolism.</text>
</comment>
<feature type="binding site" evidence="14">
    <location>
        <position position="252"/>
    </location>
    <ligand>
        <name>sn-glycerol 3-phosphate</name>
        <dbReference type="ChEBI" id="CHEBI:57597"/>
    </ligand>
</feature>
<dbReference type="Pfam" id="PF07479">
    <property type="entry name" value="NAD_Gly3P_dh_C"/>
    <property type="match status" value="1"/>
</dbReference>
<proteinExistence type="inferred from homology"/>
<dbReference type="HAMAP" id="MF_00394">
    <property type="entry name" value="NAD_Glyc3P_dehydrog"/>
    <property type="match status" value="1"/>
</dbReference>
<feature type="binding site" evidence="14">
    <location>
        <position position="262"/>
    </location>
    <ligand>
        <name>sn-glycerol 3-phosphate</name>
        <dbReference type="ChEBI" id="CHEBI:57597"/>
    </ligand>
</feature>
<feature type="binding site" evidence="14">
    <location>
        <position position="144"/>
    </location>
    <ligand>
        <name>sn-glycerol 3-phosphate</name>
        <dbReference type="ChEBI" id="CHEBI:57597"/>
    </ligand>
</feature>
<dbReference type="EC" id="1.1.1.94" evidence="11 14"/>
<sequence length="354" mass="37421">MSKRVSILGAGSWGTALASVLAKNKQEVLLWSRDQGQIERIRATGKNADYLADYVLPANIQLSADLAAAVDFADIICFVVPTKAIRTLASQVANLLKDRTSDRSVPVIMHASKGLEQGSHLRISQVLADSLAGLDYRGVVVLSGPSHAEEVVREDITAITAASQDDEAARLIQTLFSNDFFRVYTNTDVIGVELGGALKNIIALGAGALVGLGYGDNAKAALVTRGLAEISRLGVAMGADPLTFAGLSGVGDLVVTATSPHSRNWQAGRAIAQGQAVKEVEGGSRMVVEGISTAIAANELAAELEIDMPITQAIYDVVYLEKPIRQVINNLMRRKGKGEVSMASQLADASRENN</sequence>
<comment type="catalytic activity">
    <reaction evidence="14">
        <text>sn-glycerol 3-phosphate + NAD(+) = dihydroxyacetone phosphate + NADH + H(+)</text>
        <dbReference type="Rhea" id="RHEA:11092"/>
        <dbReference type="ChEBI" id="CHEBI:15378"/>
        <dbReference type="ChEBI" id="CHEBI:57540"/>
        <dbReference type="ChEBI" id="CHEBI:57597"/>
        <dbReference type="ChEBI" id="CHEBI:57642"/>
        <dbReference type="ChEBI" id="CHEBI:57945"/>
        <dbReference type="EC" id="1.1.1.94"/>
    </reaction>
</comment>
<feature type="active site" description="Proton acceptor" evidence="14">
    <location>
        <position position="199"/>
    </location>
</feature>
<dbReference type="InterPro" id="IPR013328">
    <property type="entry name" value="6PGD_dom2"/>
</dbReference>
<feature type="binding site" evidence="14">
    <location>
        <position position="263"/>
    </location>
    <ligand>
        <name>NADPH</name>
        <dbReference type="ChEBI" id="CHEBI:57783"/>
    </ligand>
</feature>
<feature type="binding site" evidence="14">
    <location>
        <position position="148"/>
    </location>
    <ligand>
        <name>NADPH</name>
        <dbReference type="ChEBI" id="CHEBI:57783"/>
    </ligand>
</feature>
<keyword evidence="3 14" id="KW-0547">Nucleotide-binding</keyword>
<comment type="caution">
    <text evidence="14">Lacks conserved residue(s) required for the propagation of feature annotation.</text>
</comment>
<dbReference type="PANTHER" id="PTHR11728">
    <property type="entry name" value="GLYCEROL-3-PHOSPHATE DEHYDROGENASE"/>
    <property type="match status" value="1"/>
</dbReference>
<evidence type="ECO:0000313" key="16">
    <source>
        <dbReference type="EMBL" id="AMB99433.1"/>
    </source>
</evidence>
<dbReference type="STRING" id="128944.AWM75_05235"/>
<dbReference type="RefSeq" id="WP_067979159.1">
    <property type="nucleotide sequence ID" value="NZ_CP014163.1"/>
</dbReference>
<evidence type="ECO:0000256" key="15">
    <source>
        <dbReference type="RuleBase" id="RU000437"/>
    </source>
</evidence>
<keyword evidence="5 14" id="KW-0560">Oxidoreductase</keyword>
<gene>
    <name evidence="14" type="primary">gpsA</name>
    <name evidence="16" type="ORF">AWM75_05235</name>
</gene>
<name>A0A0X8FLB8_9LACT</name>
<organism evidence="16 17">
    <name type="scientific">Aerococcus urinaehominis</name>
    <dbReference type="NCBI Taxonomy" id="128944"/>
    <lineage>
        <taxon>Bacteria</taxon>
        <taxon>Bacillati</taxon>
        <taxon>Bacillota</taxon>
        <taxon>Bacilli</taxon>
        <taxon>Lactobacillales</taxon>
        <taxon>Aerococcaceae</taxon>
        <taxon>Aerococcus</taxon>
    </lineage>
</organism>
<evidence type="ECO:0000256" key="2">
    <source>
        <dbReference type="ARBA" id="ARBA00022516"/>
    </source>
</evidence>
<dbReference type="Gene3D" id="3.40.50.720">
    <property type="entry name" value="NAD(P)-binding Rossmann-like Domain"/>
    <property type="match status" value="1"/>
</dbReference>
<dbReference type="SUPFAM" id="SSF48179">
    <property type="entry name" value="6-phosphogluconate dehydrogenase C-terminal domain-like"/>
    <property type="match status" value="1"/>
</dbReference>
<evidence type="ECO:0000256" key="14">
    <source>
        <dbReference type="HAMAP-Rule" id="MF_00394"/>
    </source>
</evidence>
<dbReference type="NCBIfam" id="NF000941">
    <property type="entry name" value="PRK00094.1-3"/>
    <property type="match status" value="1"/>
</dbReference>
<dbReference type="GO" id="GO:0006650">
    <property type="term" value="P:glycerophospholipid metabolic process"/>
    <property type="evidence" value="ECO:0007669"/>
    <property type="project" value="UniProtKB-UniRule"/>
</dbReference>
<dbReference type="FunFam" id="3.40.50.720:FF:000019">
    <property type="entry name" value="Glycerol-3-phosphate dehydrogenase [NAD(P)+]"/>
    <property type="match status" value="1"/>
</dbReference>
<keyword evidence="4 14" id="KW-0521">NADP</keyword>
<dbReference type="PRINTS" id="PR00077">
    <property type="entry name" value="GPDHDRGNASE"/>
</dbReference>
<dbReference type="UniPathway" id="UPA00940"/>
<feature type="binding site" evidence="14">
    <location>
        <position position="12"/>
    </location>
    <ligand>
        <name>NADPH</name>
        <dbReference type="ChEBI" id="CHEBI:57783"/>
    </ligand>
</feature>
<dbReference type="GO" id="GO:0141152">
    <property type="term" value="F:glycerol-3-phosphate dehydrogenase (NAD+) activity"/>
    <property type="evidence" value="ECO:0007669"/>
    <property type="project" value="RHEA"/>
</dbReference>
<dbReference type="PANTHER" id="PTHR11728:SF1">
    <property type="entry name" value="GLYCEROL-3-PHOSPHATE DEHYDROGENASE [NAD(+)] 2, CHLOROPLASTIC"/>
    <property type="match status" value="1"/>
</dbReference>
<dbReference type="NCBIfam" id="NF000942">
    <property type="entry name" value="PRK00094.1-4"/>
    <property type="match status" value="1"/>
</dbReference>
<dbReference type="GO" id="GO:0005975">
    <property type="term" value="P:carbohydrate metabolic process"/>
    <property type="evidence" value="ECO:0007669"/>
    <property type="project" value="InterPro"/>
</dbReference>
<feature type="binding site" evidence="14">
    <location>
        <position position="289"/>
    </location>
    <ligand>
        <name>NADPH</name>
        <dbReference type="ChEBI" id="CHEBI:57783"/>
    </ligand>
</feature>
<feature type="binding site" evidence="14">
    <location>
        <position position="287"/>
    </location>
    <ligand>
        <name>NADPH</name>
        <dbReference type="ChEBI" id="CHEBI:57783"/>
    </ligand>
</feature>
<dbReference type="PIRSF" id="PIRSF000114">
    <property type="entry name" value="Glycerol-3-P_dh"/>
    <property type="match status" value="1"/>
</dbReference>
<feature type="binding site" evidence="14">
    <location>
        <position position="33"/>
    </location>
    <ligand>
        <name>NADPH</name>
        <dbReference type="ChEBI" id="CHEBI:57783"/>
    </ligand>
</feature>
<keyword evidence="7 14" id="KW-0443">Lipid metabolism</keyword>
<comment type="similarity">
    <text evidence="1 14 15">Belongs to the NAD-dependent glycerol-3-phosphate dehydrogenase family.</text>
</comment>
<evidence type="ECO:0000256" key="13">
    <source>
        <dbReference type="ARBA" id="ARBA00080511"/>
    </source>
</evidence>
<dbReference type="GO" id="GO:0005829">
    <property type="term" value="C:cytosol"/>
    <property type="evidence" value="ECO:0007669"/>
    <property type="project" value="TreeGrafter"/>
</dbReference>
<feature type="binding site" evidence="14">
    <location>
        <position position="13"/>
    </location>
    <ligand>
        <name>NADPH</name>
        <dbReference type="ChEBI" id="CHEBI:57783"/>
    </ligand>
</feature>
<feature type="binding site" evidence="14">
    <location>
        <position position="113"/>
    </location>
    <ligand>
        <name>NADPH</name>
        <dbReference type="ChEBI" id="CHEBI:57783"/>
    </ligand>
</feature>
<dbReference type="Pfam" id="PF01210">
    <property type="entry name" value="NAD_Gly3P_dh_N"/>
    <property type="match status" value="1"/>
</dbReference>
<evidence type="ECO:0000256" key="9">
    <source>
        <dbReference type="ARBA" id="ARBA00023264"/>
    </source>
</evidence>
<protein>
    <recommendedName>
        <fullName evidence="12 14">Glycerol-3-phosphate dehydrogenase [NAD(P)+]</fullName>
        <ecNumber evidence="11 14">1.1.1.94</ecNumber>
    </recommendedName>
    <alternativeName>
        <fullName evidence="14">NAD(P)(+)-dependent glycerol-3-phosphate dehydrogenase</fullName>
    </alternativeName>
    <alternativeName>
        <fullName evidence="13 14">NAD(P)H-dependent dihydroxyacetone-phosphate reductase</fullName>
    </alternativeName>
</protein>
<evidence type="ECO:0000256" key="8">
    <source>
        <dbReference type="ARBA" id="ARBA00023209"/>
    </source>
</evidence>
<keyword evidence="9 14" id="KW-1208">Phospholipid metabolism</keyword>
<dbReference type="GO" id="GO:0046168">
    <property type="term" value="P:glycerol-3-phosphate catabolic process"/>
    <property type="evidence" value="ECO:0007669"/>
    <property type="project" value="InterPro"/>
</dbReference>
<dbReference type="InterPro" id="IPR006168">
    <property type="entry name" value="G3P_DH_NAD-dep"/>
</dbReference>
<keyword evidence="8 14" id="KW-0594">Phospholipid biosynthesis</keyword>
<feature type="binding site" evidence="14">
    <location>
        <position position="146"/>
    </location>
    <ligand>
        <name>sn-glycerol 3-phosphate</name>
        <dbReference type="ChEBI" id="CHEBI:57597"/>
    </ligand>
</feature>
<evidence type="ECO:0000256" key="11">
    <source>
        <dbReference type="ARBA" id="ARBA00066687"/>
    </source>
</evidence>
<comment type="subcellular location">
    <subcellularLocation>
        <location evidence="14">Cytoplasm</location>
    </subcellularLocation>
</comment>
<feature type="binding site" evidence="14">
    <location>
        <position position="50"/>
    </location>
    <ligand>
        <name>NADPH</name>
        <dbReference type="ChEBI" id="CHEBI:57783"/>
    </ligand>
</feature>
<reference evidence="17" key="2">
    <citation type="submission" date="2016-01" db="EMBL/GenBank/DDBJ databases">
        <title>Six Aerococcus type strain genome sequencing and assembly using PacBio and Illumina Hiseq.</title>
        <authorList>
            <person name="Carkaci D."/>
            <person name="Dargis R."/>
            <person name="Nielsen X.C."/>
            <person name="Skovgaard O."/>
            <person name="Fuursted K."/>
            <person name="Christensen J.J."/>
        </authorList>
    </citation>
    <scope>NUCLEOTIDE SEQUENCE [LARGE SCALE GENOMIC DNA]</scope>
    <source>
        <strain evidence="17">CCUG42038B</strain>
    </source>
</reference>
<keyword evidence="6 14" id="KW-0520">NAD</keyword>
<dbReference type="NCBIfam" id="NF000940">
    <property type="entry name" value="PRK00094.1-2"/>
    <property type="match status" value="1"/>
</dbReference>
<evidence type="ECO:0000256" key="12">
    <source>
        <dbReference type="ARBA" id="ARBA00069372"/>
    </source>
</evidence>
<dbReference type="EMBL" id="CP014163">
    <property type="protein sequence ID" value="AMB99433.1"/>
    <property type="molecule type" value="Genomic_DNA"/>
</dbReference>
<feature type="binding site" evidence="14">
    <location>
        <position position="199"/>
    </location>
    <ligand>
        <name>sn-glycerol 3-phosphate</name>
        <dbReference type="ChEBI" id="CHEBI:57597"/>
    </ligand>
</feature>
<dbReference type="InterPro" id="IPR006109">
    <property type="entry name" value="G3P_DH_NAD-dep_C"/>
</dbReference>
<dbReference type="GO" id="GO:0051287">
    <property type="term" value="F:NAD binding"/>
    <property type="evidence" value="ECO:0007669"/>
    <property type="project" value="InterPro"/>
</dbReference>
<comment type="catalytic activity">
    <reaction evidence="10">
        <text>sn-glycerol 3-phosphate + NADP(+) = dihydroxyacetone phosphate + NADPH + H(+)</text>
        <dbReference type="Rhea" id="RHEA:11096"/>
        <dbReference type="ChEBI" id="CHEBI:15378"/>
        <dbReference type="ChEBI" id="CHEBI:57597"/>
        <dbReference type="ChEBI" id="CHEBI:57642"/>
        <dbReference type="ChEBI" id="CHEBI:57783"/>
        <dbReference type="ChEBI" id="CHEBI:58349"/>
        <dbReference type="EC" id="1.1.1.94"/>
    </reaction>
    <physiologicalReaction direction="right-to-left" evidence="10">
        <dbReference type="Rhea" id="RHEA:11098"/>
    </physiologicalReaction>
</comment>
<dbReference type="FunFam" id="1.10.1040.10:FF:000001">
    <property type="entry name" value="Glycerol-3-phosphate dehydrogenase [NAD(P)+]"/>
    <property type="match status" value="1"/>
</dbReference>
<dbReference type="InterPro" id="IPR036291">
    <property type="entry name" value="NAD(P)-bd_dom_sf"/>
</dbReference>
<evidence type="ECO:0000256" key="1">
    <source>
        <dbReference type="ARBA" id="ARBA00011009"/>
    </source>
</evidence>
<dbReference type="AlphaFoldDB" id="A0A0X8FLB8"/>
<keyword evidence="14" id="KW-0963">Cytoplasm</keyword>
<evidence type="ECO:0000256" key="10">
    <source>
        <dbReference type="ARBA" id="ARBA00052716"/>
    </source>
</evidence>
<reference evidence="16 17" key="1">
    <citation type="journal article" date="2016" name="Genome Announc.">
        <title>Complete Genome Sequences of Aerococcus christensenii CCUG 28831T, Aerococcus sanguinicola CCUG 43001T, Aerococcus urinae CCUG 36881T, Aerococcus urinaeequi CCUG 28094T, Aerococcus urinaehominis CCUG 42038 BT, and Aerococcus viridans CCUG 4311T.</title>
        <authorList>
            <person name="Carkaci D."/>
            <person name="Dargis R."/>
            <person name="Nielsen X.C."/>
            <person name="Skovgaard O."/>
            <person name="Fuursted K."/>
            <person name="Christensen J.J."/>
        </authorList>
    </citation>
    <scope>NUCLEOTIDE SEQUENCE [LARGE SCALE GENOMIC DNA]</scope>
    <source>
        <strain evidence="16 17">CCUG42038B</strain>
    </source>
</reference>
<dbReference type="PROSITE" id="PS00957">
    <property type="entry name" value="NAD_G3PDH"/>
    <property type="match status" value="1"/>
</dbReference>
<dbReference type="GO" id="GO:0046167">
    <property type="term" value="P:glycerol-3-phosphate biosynthetic process"/>
    <property type="evidence" value="ECO:0007669"/>
    <property type="project" value="UniProtKB-UniRule"/>
</dbReference>
<dbReference type="InterPro" id="IPR011128">
    <property type="entry name" value="G3P_DH_NAD-dep_N"/>
</dbReference>
<dbReference type="KEGG" id="auh:AWM75_05235"/>
<accession>A0A0X8FLB8</accession>
<dbReference type="Gene3D" id="1.10.1040.10">
    <property type="entry name" value="N-(1-d-carboxylethyl)-l-norvaline Dehydrogenase, domain 2"/>
    <property type="match status" value="1"/>
</dbReference>
<keyword evidence="17" id="KW-1185">Reference proteome</keyword>
<evidence type="ECO:0000256" key="6">
    <source>
        <dbReference type="ARBA" id="ARBA00023027"/>
    </source>
</evidence>
<feature type="binding site" evidence="14">
    <location>
        <position position="263"/>
    </location>
    <ligand>
        <name>sn-glycerol 3-phosphate</name>
        <dbReference type="ChEBI" id="CHEBI:57597"/>
    </ligand>
</feature>
<dbReference type="GO" id="GO:0141153">
    <property type="term" value="F:glycerol-3-phosphate dehydrogenase (NADP+) activity"/>
    <property type="evidence" value="ECO:0007669"/>
    <property type="project" value="RHEA"/>
</dbReference>
<feature type="binding site" evidence="14">
    <location>
        <position position="113"/>
    </location>
    <ligand>
        <name>sn-glycerol 3-phosphate</name>
        <dbReference type="ChEBI" id="CHEBI:57597"/>
    </ligand>
</feature>
<evidence type="ECO:0000256" key="4">
    <source>
        <dbReference type="ARBA" id="ARBA00022857"/>
    </source>
</evidence>
<dbReference type="SUPFAM" id="SSF51735">
    <property type="entry name" value="NAD(P)-binding Rossmann-fold domains"/>
    <property type="match status" value="1"/>
</dbReference>
<evidence type="ECO:0000256" key="5">
    <source>
        <dbReference type="ARBA" id="ARBA00023002"/>
    </source>
</evidence>
<evidence type="ECO:0000313" key="17">
    <source>
        <dbReference type="Proteomes" id="UP000062260"/>
    </source>
</evidence>
<dbReference type="GO" id="GO:0008654">
    <property type="term" value="P:phospholipid biosynthetic process"/>
    <property type="evidence" value="ECO:0007669"/>
    <property type="project" value="UniProtKB-KW"/>
</dbReference>
<dbReference type="InterPro" id="IPR008927">
    <property type="entry name" value="6-PGluconate_DH-like_C_sf"/>
</dbReference>
<feature type="binding site" evidence="14">
    <location>
        <position position="264"/>
    </location>
    <ligand>
        <name>sn-glycerol 3-phosphate</name>
        <dbReference type="ChEBI" id="CHEBI:57597"/>
    </ligand>
</feature>